<dbReference type="NCBIfam" id="NF004226">
    <property type="entry name" value="PRK05673.1"/>
    <property type="match status" value="1"/>
</dbReference>
<sequence>MVHLHTRSAYSLLESPFRIEQIVDMAIKYGFNHACLTDKRSMYGTMKFIKLCQEKGIHPIVGLEVDSVYQDQPFDFILLAKNDRGLQDLYALSTILMNDPSKVSLEILFKYVLDCIVLTAGDDDSLEQYIDNDELEKLEQILKYCHEHIPDFYVSIAMNDSKYRANKNVILKRVAHDCGCRTVALSRIFYAFKEDVEKQRILKAIDKQTTIHDQTLNVLYDRYYRSQEEMNALYDKDDLNATEEIAERCNIQLAMRKSHLPHFENKLGIDSQTYLIKLCKKGLLKRLNNHLTEEYVRRLEYELSVINSMGFTDYFLIVWDFIRYARSQDIYVGPGRGSAAGSLVAYCLGITHIDPIKNHLLFERFLNPDRVSMPDIDTDFPDDRRDEVIQYVKEKYGAGHVSHIVTFNTLKAKQVLRDVARVIAMPIRKVDELCKLIGNAPNMTLQMAYQQIPTFKRMIDTDKKDQELFELCLPLEGLPRHISVHAAGVVLSDQDIEKVCPLVQIDEENTATQFTQEYLEDLGLIKMDFLGLRNLTTIYQIINTLKQHHIDIDIMKLPLNDAKTYQLLSKGDTIGVFQLESEGIKNLLRKMKPSKFEDISAVLALYRPGAMQNIDEYIKRKNDASLIEYPHEKLIPYLKETYGLMIYQEQVMQCAQVIGGFTLAQADNLRKAMSKKKVEIMQSYKERFIQGALNNKVSYKQAGELFDSMERFGGYGFNKSHSYAYGLISYQMAYLKANYPLFFYQRLLDSVIGSEVKTAQYIYECQHRGIKILPCDVNHSQASYTIENDALRMPLQVMKGIGRSIYPIILKERTKGEFKDGIDFVVRVSAAGLGESSLRILIDGGALDGFEYNRATWNENLSKILDYARLVRVEEKNQVLFDFTVVSRPSILKIKENTLLKAQREHHILGFYLSEHPVQTLRKKYPKCIPISQLQEKMDYVQVIGRVASFRTHKTKRQDMMCFMNIEDESGKIDVAVMPSLYDQNKLKIERNQIVIVQGKKDRDMSILARRLEWVDSDN</sequence>
<dbReference type="GO" id="GO:0003676">
    <property type="term" value="F:nucleic acid binding"/>
    <property type="evidence" value="ECO:0007669"/>
    <property type="project" value="InterPro"/>
</dbReference>
<dbReference type="Pfam" id="PF17657">
    <property type="entry name" value="DNA_pol3_finger"/>
    <property type="match status" value="1"/>
</dbReference>
<dbReference type="CDD" id="cd07431">
    <property type="entry name" value="PHP_PolIIIA"/>
    <property type="match status" value="1"/>
</dbReference>
<evidence type="ECO:0000256" key="1">
    <source>
        <dbReference type="ARBA" id="ARBA00004496"/>
    </source>
</evidence>
<dbReference type="SMART" id="SM00481">
    <property type="entry name" value="POLIIIAc"/>
    <property type="match status" value="1"/>
</dbReference>
<proteinExistence type="inferred from homology"/>
<evidence type="ECO:0000256" key="8">
    <source>
        <dbReference type="ARBA" id="ARBA00022932"/>
    </source>
</evidence>
<dbReference type="GO" id="GO:0003887">
    <property type="term" value="F:DNA-directed DNA polymerase activity"/>
    <property type="evidence" value="ECO:0007669"/>
    <property type="project" value="UniProtKB-KW"/>
</dbReference>
<evidence type="ECO:0000256" key="6">
    <source>
        <dbReference type="ARBA" id="ARBA00022695"/>
    </source>
</evidence>
<dbReference type="GO" id="GO:0005737">
    <property type="term" value="C:cytoplasm"/>
    <property type="evidence" value="ECO:0007669"/>
    <property type="project" value="UniProtKB-SubCell"/>
</dbReference>
<evidence type="ECO:0000256" key="5">
    <source>
        <dbReference type="ARBA" id="ARBA00022679"/>
    </source>
</evidence>
<comment type="similarity">
    <text evidence="2">Belongs to the DNA polymerase type-C family. DnaE subfamily.</text>
</comment>
<evidence type="ECO:0000313" key="13">
    <source>
        <dbReference type="Proteomes" id="UP000195447"/>
    </source>
</evidence>
<dbReference type="Pfam" id="PF02811">
    <property type="entry name" value="PHP"/>
    <property type="match status" value="1"/>
</dbReference>
<dbReference type="Pfam" id="PF01336">
    <property type="entry name" value="tRNA_anti-codon"/>
    <property type="match status" value="1"/>
</dbReference>
<dbReference type="InterPro" id="IPR041931">
    <property type="entry name" value="DNA_pol3_alpha_thumb_dom"/>
</dbReference>
<dbReference type="InterPro" id="IPR004013">
    <property type="entry name" value="PHP_dom"/>
</dbReference>
<dbReference type="Gene3D" id="3.20.20.140">
    <property type="entry name" value="Metal-dependent hydrolases"/>
    <property type="match status" value="1"/>
</dbReference>
<dbReference type="RefSeq" id="WP_087158360.1">
    <property type="nucleotide sequence ID" value="NZ_NFKM01000004.1"/>
</dbReference>
<organism evidence="12 13">
    <name type="scientific">Faecalitalea cylindroides</name>
    <dbReference type="NCBI Taxonomy" id="39483"/>
    <lineage>
        <taxon>Bacteria</taxon>
        <taxon>Bacillati</taxon>
        <taxon>Bacillota</taxon>
        <taxon>Erysipelotrichia</taxon>
        <taxon>Erysipelotrichales</taxon>
        <taxon>Erysipelotrichaceae</taxon>
        <taxon>Faecalitalea</taxon>
    </lineage>
</organism>
<dbReference type="GO" id="GO:0008408">
    <property type="term" value="F:3'-5' exonuclease activity"/>
    <property type="evidence" value="ECO:0007669"/>
    <property type="project" value="InterPro"/>
</dbReference>
<keyword evidence="5" id="KW-0808">Transferase</keyword>
<dbReference type="Proteomes" id="UP000195447">
    <property type="component" value="Unassembled WGS sequence"/>
</dbReference>
<dbReference type="InterPro" id="IPR040982">
    <property type="entry name" value="DNA_pol3_finger"/>
</dbReference>
<dbReference type="Gene3D" id="2.40.50.140">
    <property type="entry name" value="Nucleic acid-binding proteins"/>
    <property type="match status" value="1"/>
</dbReference>
<keyword evidence="6" id="KW-0548">Nucleotidyltransferase</keyword>
<comment type="caution">
    <text evidence="12">The sequence shown here is derived from an EMBL/GenBank/DDBJ whole genome shotgun (WGS) entry which is preliminary data.</text>
</comment>
<dbReference type="PANTHER" id="PTHR32294:SF0">
    <property type="entry name" value="DNA POLYMERASE III SUBUNIT ALPHA"/>
    <property type="match status" value="1"/>
</dbReference>
<dbReference type="Gene3D" id="1.10.150.870">
    <property type="match status" value="1"/>
</dbReference>
<comment type="catalytic activity">
    <reaction evidence="10">
        <text>DNA(n) + a 2'-deoxyribonucleoside 5'-triphosphate = DNA(n+1) + diphosphate</text>
        <dbReference type="Rhea" id="RHEA:22508"/>
        <dbReference type="Rhea" id="RHEA-COMP:17339"/>
        <dbReference type="Rhea" id="RHEA-COMP:17340"/>
        <dbReference type="ChEBI" id="CHEBI:33019"/>
        <dbReference type="ChEBI" id="CHEBI:61560"/>
        <dbReference type="ChEBI" id="CHEBI:173112"/>
        <dbReference type="EC" id="2.7.7.7"/>
    </reaction>
</comment>
<name>A0A1Y4M239_9FIRM</name>
<dbReference type="InterPro" id="IPR004805">
    <property type="entry name" value="DnaE2/DnaE/PolC"/>
</dbReference>
<dbReference type="NCBIfam" id="TIGR00594">
    <property type="entry name" value="polc"/>
    <property type="match status" value="1"/>
</dbReference>
<dbReference type="InterPro" id="IPR004365">
    <property type="entry name" value="NA-bd_OB_tRNA"/>
</dbReference>
<evidence type="ECO:0000256" key="7">
    <source>
        <dbReference type="ARBA" id="ARBA00022705"/>
    </source>
</evidence>
<protein>
    <recommendedName>
        <fullName evidence="4">DNA polymerase III subunit alpha</fullName>
        <ecNumber evidence="3">2.7.7.7</ecNumber>
    </recommendedName>
</protein>
<dbReference type="InterPro" id="IPR011708">
    <property type="entry name" value="DNA_pol3_alpha_NTPase_dom"/>
</dbReference>
<dbReference type="CDD" id="cd04485">
    <property type="entry name" value="DnaE_OBF"/>
    <property type="match status" value="1"/>
</dbReference>
<keyword evidence="13" id="KW-1185">Reference proteome</keyword>
<dbReference type="AlphaFoldDB" id="A0A1Y4M239"/>
<dbReference type="EC" id="2.7.7.7" evidence="3"/>
<dbReference type="SUPFAM" id="SSF89550">
    <property type="entry name" value="PHP domain-like"/>
    <property type="match status" value="1"/>
</dbReference>
<dbReference type="PANTHER" id="PTHR32294">
    <property type="entry name" value="DNA POLYMERASE III SUBUNIT ALPHA"/>
    <property type="match status" value="1"/>
</dbReference>
<feature type="domain" description="Polymerase/histidinol phosphatase N-terminal" evidence="11">
    <location>
        <begin position="2"/>
        <end position="69"/>
    </location>
</feature>
<dbReference type="GO" id="GO:0006260">
    <property type="term" value="P:DNA replication"/>
    <property type="evidence" value="ECO:0007669"/>
    <property type="project" value="UniProtKB-KW"/>
</dbReference>
<dbReference type="InterPro" id="IPR003141">
    <property type="entry name" value="Pol/His_phosphatase_N"/>
</dbReference>
<evidence type="ECO:0000256" key="3">
    <source>
        <dbReference type="ARBA" id="ARBA00012417"/>
    </source>
</evidence>
<evidence type="ECO:0000256" key="4">
    <source>
        <dbReference type="ARBA" id="ARBA00019114"/>
    </source>
</evidence>
<evidence type="ECO:0000256" key="2">
    <source>
        <dbReference type="ARBA" id="ARBA00009496"/>
    </source>
</evidence>
<evidence type="ECO:0000313" key="12">
    <source>
        <dbReference type="EMBL" id="OUP61371.1"/>
    </source>
</evidence>
<dbReference type="Gene3D" id="1.10.10.1600">
    <property type="entry name" value="Bacterial DNA polymerase III alpha subunit, thumb domain"/>
    <property type="match status" value="1"/>
</dbReference>
<dbReference type="SUPFAM" id="SSF50249">
    <property type="entry name" value="Nucleic acid-binding proteins"/>
    <property type="match status" value="1"/>
</dbReference>
<dbReference type="Pfam" id="PF07733">
    <property type="entry name" value="DNA_pol3_alpha"/>
    <property type="match status" value="1"/>
</dbReference>
<keyword evidence="8" id="KW-0239">DNA-directed DNA polymerase</keyword>
<accession>A0A1Y4M239</accession>
<evidence type="ECO:0000259" key="11">
    <source>
        <dbReference type="SMART" id="SM00481"/>
    </source>
</evidence>
<dbReference type="InterPro" id="IPR012340">
    <property type="entry name" value="NA-bd_OB-fold"/>
</dbReference>
<keyword evidence="7" id="KW-0235">DNA replication</keyword>
<evidence type="ECO:0000256" key="10">
    <source>
        <dbReference type="ARBA" id="ARBA00049244"/>
    </source>
</evidence>
<dbReference type="InterPro" id="IPR016195">
    <property type="entry name" value="Pol/histidinol_Pase-like"/>
</dbReference>
<dbReference type="InterPro" id="IPR029460">
    <property type="entry name" value="DNAPol_HHH"/>
</dbReference>
<comment type="subcellular location">
    <subcellularLocation>
        <location evidence="1">Cytoplasm</location>
    </subcellularLocation>
</comment>
<comment type="function">
    <text evidence="9">DNA polymerase III is a complex, multichain enzyme responsible for most of the replicative synthesis in bacteria. This DNA polymerase also exhibits 3' to 5' exonuclease activity. The alpha chain is the DNA polymerase.</text>
</comment>
<reference evidence="13" key="1">
    <citation type="submission" date="2017-04" db="EMBL/GenBank/DDBJ databases">
        <title>Function of individual gut microbiota members based on whole genome sequencing of pure cultures obtained from chicken caecum.</title>
        <authorList>
            <person name="Medvecky M."/>
            <person name="Cejkova D."/>
            <person name="Polansky O."/>
            <person name="Karasova D."/>
            <person name="Kubasova T."/>
            <person name="Cizek A."/>
            <person name="Rychlik I."/>
        </authorList>
    </citation>
    <scope>NUCLEOTIDE SEQUENCE [LARGE SCALE GENOMIC DNA]</scope>
    <source>
        <strain evidence="13">An178</strain>
    </source>
</reference>
<dbReference type="EMBL" id="NFKM01000004">
    <property type="protein sequence ID" value="OUP61371.1"/>
    <property type="molecule type" value="Genomic_DNA"/>
</dbReference>
<dbReference type="Pfam" id="PF14579">
    <property type="entry name" value="HHH_6"/>
    <property type="match status" value="1"/>
</dbReference>
<evidence type="ECO:0000256" key="9">
    <source>
        <dbReference type="ARBA" id="ARBA00025611"/>
    </source>
</evidence>
<gene>
    <name evidence="12" type="ORF">B5F14_03405</name>
</gene>